<evidence type="ECO:0000256" key="4">
    <source>
        <dbReference type="ARBA" id="ARBA00022691"/>
    </source>
</evidence>
<reference evidence="8" key="1">
    <citation type="submission" date="2025-08" db="UniProtKB">
        <authorList>
            <consortium name="RefSeq"/>
        </authorList>
    </citation>
    <scope>IDENTIFICATION</scope>
</reference>
<comment type="similarity">
    <text evidence="1">Belongs to the ANT/ATPSC lysine N-methyltransferase family.</text>
</comment>
<keyword evidence="2" id="KW-0489">Methyltransferase</keyword>
<dbReference type="Proteomes" id="UP000694888">
    <property type="component" value="Unplaced"/>
</dbReference>
<dbReference type="InterPro" id="IPR026170">
    <property type="entry name" value="FAM173A/B"/>
</dbReference>
<proteinExistence type="inferred from homology"/>
<gene>
    <name evidence="8" type="primary">LOC101859457</name>
</gene>
<dbReference type="Gene3D" id="3.40.50.150">
    <property type="entry name" value="Vaccinia Virus protein VP39"/>
    <property type="match status" value="1"/>
</dbReference>
<evidence type="ECO:0000313" key="7">
    <source>
        <dbReference type="Proteomes" id="UP000694888"/>
    </source>
</evidence>
<evidence type="ECO:0000313" key="8">
    <source>
        <dbReference type="RefSeq" id="XP_035829357.1"/>
    </source>
</evidence>
<organism evidence="7 8">
    <name type="scientific">Aplysia californica</name>
    <name type="common">California sea hare</name>
    <dbReference type="NCBI Taxonomy" id="6500"/>
    <lineage>
        <taxon>Eukaryota</taxon>
        <taxon>Metazoa</taxon>
        <taxon>Spiralia</taxon>
        <taxon>Lophotrochozoa</taxon>
        <taxon>Mollusca</taxon>
        <taxon>Gastropoda</taxon>
        <taxon>Heterobranchia</taxon>
        <taxon>Euthyneura</taxon>
        <taxon>Tectipleura</taxon>
        <taxon>Aplysiida</taxon>
        <taxon>Aplysioidea</taxon>
        <taxon>Aplysiidae</taxon>
        <taxon>Aplysia</taxon>
    </lineage>
</organism>
<keyword evidence="6" id="KW-1133">Transmembrane helix</keyword>
<feature type="transmembrane region" description="Helical" evidence="6">
    <location>
        <begin position="52"/>
        <end position="74"/>
    </location>
</feature>
<protein>
    <submittedName>
        <fullName evidence="8">ATP synthase subunit C lysine N-methyltransferase</fullName>
    </submittedName>
</protein>
<keyword evidence="4" id="KW-0949">S-adenosyl-L-methionine</keyword>
<dbReference type="SUPFAM" id="SSF53335">
    <property type="entry name" value="S-adenosyl-L-methionine-dependent methyltransferases"/>
    <property type="match status" value="1"/>
</dbReference>
<keyword evidence="6" id="KW-0472">Membrane</keyword>
<evidence type="ECO:0000256" key="5">
    <source>
        <dbReference type="SAM" id="MobiDB-lite"/>
    </source>
</evidence>
<sequence>MNVAKSSPPPPDPLTSTRLSSPGATVEECDICAELSAAGKHSQPPKLSRRGAVMLGVSGAFVAGVTAVMAPFVLPGLRRFALPYIPASSEQVSNVLRALRGRTGSLIDIGSGDGRITIAAAERGFQASGVELNRWLVWYSRWVAWRQNVHSETNFFRRDLWKTDLSCYKNVVIFGVETMMPDLEEKMTQELVPGTAVVACRFPLPSWQPSMTLGEGVDTVWLYRTPAPRLDDACTPSYAESQDKEDVGVS</sequence>
<evidence type="ECO:0000256" key="2">
    <source>
        <dbReference type="ARBA" id="ARBA00022603"/>
    </source>
</evidence>
<dbReference type="PANTHER" id="PTHR13610">
    <property type="entry name" value="METHYLTRANSFERASE DOMAIN-CONTAINING PROTEIN"/>
    <property type="match status" value="1"/>
</dbReference>
<evidence type="ECO:0000256" key="6">
    <source>
        <dbReference type="SAM" id="Phobius"/>
    </source>
</evidence>
<feature type="region of interest" description="Disordered" evidence="5">
    <location>
        <begin position="1"/>
        <end position="22"/>
    </location>
</feature>
<dbReference type="InterPro" id="IPR029063">
    <property type="entry name" value="SAM-dependent_MTases_sf"/>
</dbReference>
<keyword evidence="7" id="KW-1185">Reference proteome</keyword>
<name>A0ABM1W3W4_APLCA</name>
<accession>A0ABM1W3W4</accession>
<dbReference type="PANTHER" id="PTHR13610:SF9">
    <property type="entry name" value="FI06469P"/>
    <property type="match status" value="1"/>
</dbReference>
<dbReference type="RefSeq" id="XP_035829357.1">
    <property type="nucleotide sequence ID" value="XM_035973464.1"/>
</dbReference>
<evidence type="ECO:0000256" key="1">
    <source>
        <dbReference type="ARBA" id="ARBA00010633"/>
    </source>
</evidence>
<dbReference type="GeneID" id="101859457"/>
<keyword evidence="6" id="KW-0812">Transmembrane</keyword>
<keyword evidence="3" id="KW-0808">Transferase</keyword>
<evidence type="ECO:0000256" key="3">
    <source>
        <dbReference type="ARBA" id="ARBA00022679"/>
    </source>
</evidence>